<proteinExistence type="predicted"/>
<keyword evidence="1" id="KW-0175">Coiled coil</keyword>
<dbReference type="Proteomes" id="UP000230233">
    <property type="component" value="Chromosome V"/>
</dbReference>
<keyword evidence="2" id="KW-1133">Transmembrane helix</keyword>
<organism evidence="3 4">
    <name type="scientific">Caenorhabditis nigoni</name>
    <dbReference type="NCBI Taxonomy" id="1611254"/>
    <lineage>
        <taxon>Eukaryota</taxon>
        <taxon>Metazoa</taxon>
        <taxon>Ecdysozoa</taxon>
        <taxon>Nematoda</taxon>
        <taxon>Chromadorea</taxon>
        <taxon>Rhabditida</taxon>
        <taxon>Rhabditina</taxon>
        <taxon>Rhabditomorpha</taxon>
        <taxon>Rhabditoidea</taxon>
        <taxon>Rhabditidae</taxon>
        <taxon>Peloderinae</taxon>
        <taxon>Caenorhabditis</taxon>
    </lineage>
</organism>
<name>A0A2G5TDZ7_9PELO</name>
<evidence type="ECO:0000313" key="3">
    <source>
        <dbReference type="EMBL" id="PIC25478.1"/>
    </source>
</evidence>
<keyword evidence="4" id="KW-1185">Reference proteome</keyword>
<evidence type="ECO:0000313" key="4">
    <source>
        <dbReference type="Proteomes" id="UP000230233"/>
    </source>
</evidence>
<accession>A0A2G5TDZ7</accession>
<feature type="coiled-coil region" evidence="1">
    <location>
        <begin position="1"/>
        <end position="113"/>
    </location>
</feature>
<keyword evidence="2" id="KW-0812">Transmembrane</keyword>
<reference evidence="4" key="1">
    <citation type="submission" date="2017-10" db="EMBL/GenBank/DDBJ databases">
        <title>Rapid genome shrinkage in a self-fertile nematode reveals novel sperm competition proteins.</title>
        <authorList>
            <person name="Yin D."/>
            <person name="Schwarz E.M."/>
            <person name="Thomas C.G."/>
            <person name="Felde R.L."/>
            <person name="Korf I.F."/>
            <person name="Cutter A.D."/>
            <person name="Schartner C.M."/>
            <person name="Ralston E.J."/>
            <person name="Meyer B.J."/>
            <person name="Haag E.S."/>
        </authorList>
    </citation>
    <scope>NUCLEOTIDE SEQUENCE [LARGE SCALE GENOMIC DNA]</scope>
    <source>
        <strain evidence="4">JU1422</strain>
    </source>
</reference>
<evidence type="ECO:0000256" key="2">
    <source>
        <dbReference type="SAM" id="Phobius"/>
    </source>
</evidence>
<protein>
    <submittedName>
        <fullName evidence="3">Uncharacterized protein</fullName>
    </submittedName>
</protein>
<keyword evidence="2" id="KW-0472">Membrane</keyword>
<dbReference type="EMBL" id="PDUG01000005">
    <property type="protein sequence ID" value="PIC25478.1"/>
    <property type="molecule type" value="Genomic_DNA"/>
</dbReference>
<gene>
    <name evidence="3" type="primary">Cnig_chr_V.g18396</name>
    <name evidence="3" type="ORF">B9Z55_018396</name>
</gene>
<comment type="caution">
    <text evidence="3">The sequence shown here is derived from an EMBL/GenBank/DDBJ whole genome shotgun (WGS) entry which is preliminary data.</text>
</comment>
<feature type="transmembrane region" description="Helical" evidence="2">
    <location>
        <begin position="121"/>
        <end position="139"/>
    </location>
</feature>
<sequence>MQALKLQNKQLKSEKQELDAEISHITRERQKAARERSQSEQELKVLEMKIKIAKKMAKKETKKSKKAQIRSAKLDEELELRDLEIQKLQDDMIQRLNNTHEILKQQNEIQLEMANDWESNFYFLIKIVLLIPIIAFFVMDSKKWDFGSWARSFFKLE</sequence>
<evidence type="ECO:0000256" key="1">
    <source>
        <dbReference type="SAM" id="Coils"/>
    </source>
</evidence>
<dbReference type="AlphaFoldDB" id="A0A2G5TDZ7"/>